<gene>
    <name evidence="1" type="ORF">CP985_03490</name>
</gene>
<evidence type="ECO:0000313" key="1">
    <source>
        <dbReference type="EMBL" id="RXK16488.1"/>
    </source>
</evidence>
<keyword evidence="2" id="KW-1185">Reference proteome</keyword>
<protein>
    <submittedName>
        <fullName evidence="1">Uncharacterized protein</fullName>
    </submittedName>
</protein>
<dbReference type="KEGG" id="amyt:AMYT_a0124"/>
<comment type="caution">
    <text evidence="1">The sequence shown here is derived from an EMBL/GenBank/DDBJ whole genome shotgun (WGS) entry which is preliminary data.</text>
</comment>
<dbReference type="EMBL" id="NXID01000008">
    <property type="protein sequence ID" value="RXK16488.1"/>
    <property type="molecule type" value="Genomic_DNA"/>
</dbReference>
<sequence length="64" mass="7540">MKFESVEANKYFLLAVKVEKYMNKKNKEFIKGKISSEELKEIKTFIDTALIKNIELIEKIISNK</sequence>
<organism evidence="1 2">
    <name type="scientific">Malaciobacter mytili LMG 24559</name>
    <dbReference type="NCBI Taxonomy" id="1032238"/>
    <lineage>
        <taxon>Bacteria</taxon>
        <taxon>Pseudomonadati</taxon>
        <taxon>Campylobacterota</taxon>
        <taxon>Epsilonproteobacteria</taxon>
        <taxon>Campylobacterales</taxon>
        <taxon>Arcobacteraceae</taxon>
        <taxon>Malaciobacter</taxon>
    </lineage>
</organism>
<dbReference type="Proteomes" id="UP000290092">
    <property type="component" value="Unassembled WGS sequence"/>
</dbReference>
<accession>A0AAX2AK62</accession>
<proteinExistence type="predicted"/>
<dbReference type="RefSeq" id="WP_114843330.1">
    <property type="nucleotide sequence ID" value="NZ_CP031220.1"/>
</dbReference>
<dbReference type="AlphaFoldDB" id="A0AAX2AK62"/>
<reference evidence="1 2" key="1">
    <citation type="submission" date="2017-09" db="EMBL/GenBank/DDBJ databases">
        <title>Genomics of the genus Arcobacter.</title>
        <authorList>
            <person name="Perez-Cataluna A."/>
            <person name="Figueras M.J."/>
            <person name="Salas-Masso N."/>
        </authorList>
    </citation>
    <scope>NUCLEOTIDE SEQUENCE [LARGE SCALE GENOMIC DNA]</scope>
    <source>
        <strain evidence="1 2">CECT 7386</strain>
    </source>
</reference>
<evidence type="ECO:0000313" key="2">
    <source>
        <dbReference type="Proteomes" id="UP000290092"/>
    </source>
</evidence>
<name>A0AAX2AK62_9BACT</name>